<reference evidence="1" key="1">
    <citation type="submission" date="2013-05" db="EMBL/GenBank/DDBJ databases">
        <authorList>
            <person name="Harkins D.M."/>
            <person name="Durkin A.S."/>
            <person name="Brinkac L.M."/>
            <person name="Haft D.H."/>
            <person name="Selengut J.D."/>
            <person name="Sanka R."/>
            <person name="DePew J."/>
            <person name="Purushe J."/>
            <person name="Hartskeerl R.A."/>
            <person name="Ahmed A."/>
            <person name="van der Linden H."/>
            <person name="Goris M.G.A."/>
            <person name="Vinetz J.M."/>
            <person name="Sutton G.G."/>
            <person name="Nierman W.C."/>
            <person name="Fouts D.E."/>
        </authorList>
    </citation>
    <scope>NUCLEOTIDE SEQUENCE [LARGE SCALE GENOMIC DNA]</scope>
    <source>
        <strain evidence="1">5399</strain>
    </source>
</reference>
<gene>
    <name evidence="1" type="ORF">LEP1GSC050_0704</name>
</gene>
<evidence type="ECO:0000313" key="2">
    <source>
        <dbReference type="Proteomes" id="UP000015454"/>
    </source>
</evidence>
<organism evidence="1 2">
    <name type="scientific">Leptospira broomii serovar Hurstbridge str. 5399</name>
    <dbReference type="NCBI Taxonomy" id="1049789"/>
    <lineage>
        <taxon>Bacteria</taxon>
        <taxon>Pseudomonadati</taxon>
        <taxon>Spirochaetota</taxon>
        <taxon>Spirochaetia</taxon>
        <taxon>Leptospirales</taxon>
        <taxon>Leptospiraceae</taxon>
        <taxon>Leptospira</taxon>
    </lineage>
</organism>
<dbReference type="AlphaFoldDB" id="T0FFQ4"/>
<proteinExistence type="predicted"/>
<keyword evidence="2" id="KW-1185">Reference proteome</keyword>
<comment type="caution">
    <text evidence="1">The sequence shown here is derived from an EMBL/GenBank/DDBJ whole genome shotgun (WGS) entry which is preliminary data.</text>
</comment>
<name>T0FFQ4_9LEPT</name>
<evidence type="ECO:0000313" key="1">
    <source>
        <dbReference type="EMBL" id="EQA46726.1"/>
    </source>
</evidence>
<dbReference type="EMBL" id="AHMO02000004">
    <property type="protein sequence ID" value="EQA46726.1"/>
    <property type="molecule type" value="Genomic_DNA"/>
</dbReference>
<sequence>MPFARFPLSANFPEKNLVILILKEFLQEAKLPKTPMQISVSSELNLLPNFLIRIELLC</sequence>
<dbReference type="Proteomes" id="UP000015454">
    <property type="component" value="Unassembled WGS sequence"/>
</dbReference>
<accession>T0FFQ4</accession>
<protein>
    <submittedName>
        <fullName evidence="1">Uncharacterized protein</fullName>
    </submittedName>
</protein>